<evidence type="ECO:0000256" key="2">
    <source>
        <dbReference type="ARBA" id="ARBA00004953"/>
    </source>
</evidence>
<comment type="caution">
    <text evidence="10">The sequence shown here is derived from an EMBL/GenBank/DDBJ whole genome shotgun (WGS) entry which is preliminary data.</text>
</comment>
<feature type="transmembrane region" description="Helical" evidence="9">
    <location>
        <begin position="309"/>
        <end position="328"/>
    </location>
</feature>
<keyword evidence="7 9" id="KW-1133">Transmembrane helix</keyword>
<sequence length="332" mass="38096">MIKILNIFYRKRNIEIMIIALMIDMIWGDPEKIYKKIPHPICYVGKLIYFLELKLNKKNKNANIQKRNGFITLFFNFLVPGLIAHLFQKFVFAFFRPSLATFLSGILGSIFIAHRSLYEHVHAVREKIDQNDLAGARIALSHIVGRKTDNLNMSEICCATIESLAENFSDGVISPVFWGYIGGLPGLLVFKSINTADSMIGHLTEQYRNFGYASAKMDDYMNLVPARLSALLILLTNPKKLFHNLKPVCKDARKHNSPNAGWPEAAMAYTLNIQLLCPRHYKDHIVESPRIGRERSQLYSEDICKACKIYYYASFIKLVVLIALYKIMTYFK</sequence>
<evidence type="ECO:0000256" key="9">
    <source>
        <dbReference type="HAMAP-Rule" id="MF_00024"/>
    </source>
</evidence>
<dbReference type="NCBIfam" id="TIGR00380">
    <property type="entry name" value="cobal_cbiB"/>
    <property type="match status" value="1"/>
</dbReference>
<keyword evidence="5 9" id="KW-0169">Cobalamin biosynthesis</keyword>
<dbReference type="GO" id="GO:0009236">
    <property type="term" value="P:cobalamin biosynthetic process"/>
    <property type="evidence" value="ECO:0007669"/>
    <property type="project" value="UniProtKB-UniRule"/>
</dbReference>
<comment type="function">
    <text evidence="9">Converts cobyric acid to cobinamide by the addition of aminopropanol on the F carboxylic group.</text>
</comment>
<evidence type="ECO:0000256" key="3">
    <source>
        <dbReference type="ARBA" id="ARBA00006263"/>
    </source>
</evidence>
<dbReference type="GO" id="GO:0005886">
    <property type="term" value="C:plasma membrane"/>
    <property type="evidence" value="ECO:0007669"/>
    <property type="project" value="UniProtKB-SubCell"/>
</dbReference>
<protein>
    <recommendedName>
        <fullName evidence="9">Cobalamin biosynthesis protein CobD</fullName>
    </recommendedName>
</protein>
<comment type="similarity">
    <text evidence="3 9">Belongs to the CobD/CbiB family.</text>
</comment>
<dbReference type="Pfam" id="PF03186">
    <property type="entry name" value="CobD_Cbib"/>
    <property type="match status" value="1"/>
</dbReference>
<feature type="transmembrane region" description="Helical" evidence="9">
    <location>
        <begin position="69"/>
        <end position="87"/>
    </location>
</feature>
<dbReference type="GO" id="GO:0048472">
    <property type="term" value="F:threonine-phosphate decarboxylase activity"/>
    <property type="evidence" value="ECO:0007669"/>
    <property type="project" value="InterPro"/>
</dbReference>
<dbReference type="Proteomes" id="UP000247565">
    <property type="component" value="Unassembled WGS sequence"/>
</dbReference>
<comment type="pathway">
    <text evidence="2 9">Cofactor biosynthesis; adenosylcobalamin biosynthesis.</text>
</comment>
<dbReference type="AlphaFoldDB" id="A0A318N7X1"/>
<proteinExistence type="inferred from homology"/>
<evidence type="ECO:0000256" key="1">
    <source>
        <dbReference type="ARBA" id="ARBA00004651"/>
    </source>
</evidence>
<evidence type="ECO:0000256" key="8">
    <source>
        <dbReference type="ARBA" id="ARBA00023136"/>
    </source>
</evidence>
<dbReference type="OrthoDB" id="9811967at2"/>
<evidence type="ECO:0000256" key="6">
    <source>
        <dbReference type="ARBA" id="ARBA00022692"/>
    </source>
</evidence>
<reference evidence="10 11" key="1">
    <citation type="submission" date="2018-05" db="EMBL/GenBank/DDBJ databases">
        <title>Reference genomes for bee gut microbiota database.</title>
        <authorList>
            <person name="Ellegaard K.M."/>
        </authorList>
    </citation>
    <scope>NUCLEOTIDE SEQUENCE [LARGE SCALE GENOMIC DNA]</scope>
    <source>
        <strain evidence="10 11">ESL0284</strain>
    </source>
</reference>
<keyword evidence="11" id="KW-1185">Reference proteome</keyword>
<feature type="transmembrane region" description="Helical" evidence="9">
    <location>
        <begin position="99"/>
        <end position="118"/>
    </location>
</feature>
<dbReference type="EMBL" id="QGLT01000001">
    <property type="protein sequence ID" value="PXZ01994.1"/>
    <property type="molecule type" value="Genomic_DNA"/>
</dbReference>
<evidence type="ECO:0000256" key="7">
    <source>
        <dbReference type="ARBA" id="ARBA00022989"/>
    </source>
</evidence>
<dbReference type="PANTHER" id="PTHR34308">
    <property type="entry name" value="COBALAMIN BIOSYNTHESIS PROTEIN CBIB"/>
    <property type="match status" value="1"/>
</dbReference>
<dbReference type="GO" id="GO:0015420">
    <property type="term" value="F:ABC-type vitamin B12 transporter activity"/>
    <property type="evidence" value="ECO:0007669"/>
    <property type="project" value="UniProtKB-UniRule"/>
</dbReference>
<evidence type="ECO:0000313" key="11">
    <source>
        <dbReference type="Proteomes" id="UP000247565"/>
    </source>
</evidence>
<accession>A0A318N7X1</accession>
<dbReference type="RefSeq" id="WP_110438512.1">
    <property type="nucleotide sequence ID" value="NZ_CP046393.1"/>
</dbReference>
<evidence type="ECO:0000256" key="4">
    <source>
        <dbReference type="ARBA" id="ARBA00022475"/>
    </source>
</evidence>
<keyword evidence="6 9" id="KW-0812">Transmembrane</keyword>
<name>A0A318N7X1_9PROT</name>
<keyword evidence="4 9" id="KW-1003">Cell membrane</keyword>
<keyword evidence="8 9" id="KW-0472">Membrane</keyword>
<comment type="caution">
    <text evidence="9">Lacks conserved residue(s) required for the propagation of feature annotation.</text>
</comment>
<gene>
    <name evidence="9 10" type="primary">cobD</name>
    <name evidence="10" type="ORF">DK869_03100</name>
</gene>
<comment type="subcellular location">
    <subcellularLocation>
        <location evidence="1 9">Cell membrane</location>
        <topology evidence="1 9">Multi-pass membrane protein</topology>
    </subcellularLocation>
</comment>
<dbReference type="UniPathway" id="UPA00148"/>
<dbReference type="PANTHER" id="PTHR34308:SF1">
    <property type="entry name" value="COBALAMIN BIOSYNTHESIS PROTEIN CBIB"/>
    <property type="match status" value="1"/>
</dbReference>
<evidence type="ECO:0000256" key="5">
    <source>
        <dbReference type="ARBA" id="ARBA00022573"/>
    </source>
</evidence>
<dbReference type="HAMAP" id="MF_00024">
    <property type="entry name" value="CobD_CbiB"/>
    <property type="match status" value="1"/>
</dbReference>
<dbReference type="InterPro" id="IPR004485">
    <property type="entry name" value="Cobalamin_biosynth_CobD/CbiB"/>
</dbReference>
<evidence type="ECO:0000313" key="10">
    <source>
        <dbReference type="EMBL" id="PXZ01994.1"/>
    </source>
</evidence>
<organism evidence="10 11">
    <name type="scientific">Commensalibacter melissae</name>
    <dbReference type="NCBI Taxonomy" id="2070537"/>
    <lineage>
        <taxon>Bacteria</taxon>
        <taxon>Pseudomonadati</taxon>
        <taxon>Pseudomonadota</taxon>
        <taxon>Alphaproteobacteria</taxon>
        <taxon>Acetobacterales</taxon>
        <taxon>Acetobacteraceae</taxon>
    </lineage>
</organism>